<dbReference type="Proteomes" id="UP000006727">
    <property type="component" value="Chromosome 10"/>
</dbReference>
<dbReference type="EnsemblPlants" id="Pp3c10_2480V3.1">
    <property type="protein sequence ID" value="PAC:32899382.CDS.1"/>
    <property type="gene ID" value="Pp3c10_2480"/>
</dbReference>
<gene>
    <name evidence="2" type="ORF">PHYPA_013309</name>
</gene>
<accession>A0A2K1JXD5</accession>
<reference evidence="2 4" key="2">
    <citation type="journal article" date="2018" name="Plant J.">
        <title>The Physcomitrella patens chromosome-scale assembly reveals moss genome structure and evolution.</title>
        <authorList>
            <person name="Lang D."/>
            <person name="Ullrich K.K."/>
            <person name="Murat F."/>
            <person name="Fuchs J."/>
            <person name="Jenkins J."/>
            <person name="Haas F.B."/>
            <person name="Piednoel M."/>
            <person name="Gundlach H."/>
            <person name="Van Bel M."/>
            <person name="Meyberg R."/>
            <person name="Vives C."/>
            <person name="Morata J."/>
            <person name="Symeonidi A."/>
            <person name="Hiss M."/>
            <person name="Muchero W."/>
            <person name="Kamisugi Y."/>
            <person name="Saleh O."/>
            <person name="Blanc G."/>
            <person name="Decker E.L."/>
            <person name="van Gessel N."/>
            <person name="Grimwood J."/>
            <person name="Hayes R.D."/>
            <person name="Graham S.W."/>
            <person name="Gunter L.E."/>
            <person name="McDaniel S.F."/>
            <person name="Hoernstein S.N.W."/>
            <person name="Larsson A."/>
            <person name="Li F.W."/>
            <person name="Perroud P.F."/>
            <person name="Phillips J."/>
            <person name="Ranjan P."/>
            <person name="Rokshar D.S."/>
            <person name="Rothfels C.J."/>
            <person name="Schneider L."/>
            <person name="Shu S."/>
            <person name="Stevenson D.W."/>
            <person name="Thummler F."/>
            <person name="Tillich M."/>
            <person name="Villarreal Aguilar J.C."/>
            <person name="Widiez T."/>
            <person name="Wong G.K."/>
            <person name="Wymore A."/>
            <person name="Zhang Y."/>
            <person name="Zimmer A.D."/>
            <person name="Quatrano R.S."/>
            <person name="Mayer K.F.X."/>
            <person name="Goodstein D."/>
            <person name="Casacuberta J.M."/>
            <person name="Vandepoele K."/>
            <person name="Reski R."/>
            <person name="Cuming A.C."/>
            <person name="Tuskan G.A."/>
            <person name="Maumus F."/>
            <person name="Salse J."/>
            <person name="Schmutz J."/>
            <person name="Rensing S.A."/>
        </authorList>
    </citation>
    <scope>NUCLEOTIDE SEQUENCE [LARGE SCALE GENOMIC DNA]</scope>
    <source>
        <strain evidence="3 4">cv. Gransden 2004</strain>
    </source>
</reference>
<keyword evidence="1" id="KW-0732">Signal</keyword>
<evidence type="ECO:0000313" key="4">
    <source>
        <dbReference type="Proteomes" id="UP000006727"/>
    </source>
</evidence>
<evidence type="ECO:0008006" key="5">
    <source>
        <dbReference type="Google" id="ProtNLM"/>
    </source>
</evidence>
<name>A0A2K1JXD5_PHYPA</name>
<feature type="chain" id="PRO_5036042938" description="Secreted protein" evidence="1">
    <location>
        <begin position="24"/>
        <end position="93"/>
    </location>
</feature>
<dbReference type="AlphaFoldDB" id="A0A2K1JXD5"/>
<dbReference type="EMBL" id="ABEU02000010">
    <property type="protein sequence ID" value="PNR46190.1"/>
    <property type="molecule type" value="Genomic_DNA"/>
</dbReference>
<protein>
    <recommendedName>
        <fullName evidence="5">Secreted protein</fullName>
    </recommendedName>
</protein>
<organism evidence="2">
    <name type="scientific">Physcomitrium patens</name>
    <name type="common">Spreading-leaved earth moss</name>
    <name type="synonym">Physcomitrella patens</name>
    <dbReference type="NCBI Taxonomy" id="3218"/>
    <lineage>
        <taxon>Eukaryota</taxon>
        <taxon>Viridiplantae</taxon>
        <taxon>Streptophyta</taxon>
        <taxon>Embryophyta</taxon>
        <taxon>Bryophyta</taxon>
        <taxon>Bryophytina</taxon>
        <taxon>Bryopsida</taxon>
        <taxon>Funariidae</taxon>
        <taxon>Funariales</taxon>
        <taxon>Funariaceae</taxon>
        <taxon>Physcomitrium</taxon>
    </lineage>
</organism>
<sequence length="93" mass="11018">MPKHSSPQVYFILFICMIRIWQCQHDFQFYRCSMNSTLLTHSFSPLVVHIHLKARTRFLCVIGRIAEKPSRECWGTLQISRKENLSWPAPQLL</sequence>
<dbReference type="EnsemblPlants" id="Pp3c10_2480V3.3">
    <property type="protein sequence ID" value="PAC:32899383.CDS.1"/>
    <property type="gene ID" value="Pp3c10_2480"/>
</dbReference>
<dbReference type="InParanoid" id="A0A2K1JXD5"/>
<keyword evidence="4" id="KW-1185">Reference proteome</keyword>
<evidence type="ECO:0000313" key="2">
    <source>
        <dbReference type="EMBL" id="PNR46190.1"/>
    </source>
</evidence>
<reference evidence="2 4" key="1">
    <citation type="journal article" date="2008" name="Science">
        <title>The Physcomitrella genome reveals evolutionary insights into the conquest of land by plants.</title>
        <authorList>
            <person name="Rensing S."/>
            <person name="Lang D."/>
            <person name="Zimmer A."/>
            <person name="Terry A."/>
            <person name="Salamov A."/>
            <person name="Shapiro H."/>
            <person name="Nishiyama T."/>
            <person name="Perroud P.-F."/>
            <person name="Lindquist E."/>
            <person name="Kamisugi Y."/>
            <person name="Tanahashi T."/>
            <person name="Sakakibara K."/>
            <person name="Fujita T."/>
            <person name="Oishi K."/>
            <person name="Shin-I T."/>
            <person name="Kuroki Y."/>
            <person name="Toyoda A."/>
            <person name="Suzuki Y."/>
            <person name="Hashimoto A."/>
            <person name="Yamaguchi K."/>
            <person name="Sugano A."/>
            <person name="Kohara Y."/>
            <person name="Fujiyama A."/>
            <person name="Anterola A."/>
            <person name="Aoki S."/>
            <person name="Ashton N."/>
            <person name="Barbazuk W.B."/>
            <person name="Barker E."/>
            <person name="Bennetzen J."/>
            <person name="Bezanilla M."/>
            <person name="Blankenship R."/>
            <person name="Cho S.H."/>
            <person name="Dutcher S."/>
            <person name="Estelle M."/>
            <person name="Fawcett J.A."/>
            <person name="Gundlach H."/>
            <person name="Hanada K."/>
            <person name="Heyl A."/>
            <person name="Hicks K.A."/>
            <person name="Hugh J."/>
            <person name="Lohr M."/>
            <person name="Mayer K."/>
            <person name="Melkozernov A."/>
            <person name="Murata T."/>
            <person name="Nelson D."/>
            <person name="Pils B."/>
            <person name="Prigge M."/>
            <person name="Reiss B."/>
            <person name="Renner T."/>
            <person name="Rombauts S."/>
            <person name="Rushton P."/>
            <person name="Sanderfoot A."/>
            <person name="Schween G."/>
            <person name="Shiu S.-H."/>
            <person name="Stueber K."/>
            <person name="Theodoulou F.L."/>
            <person name="Tu H."/>
            <person name="Van de Peer Y."/>
            <person name="Verrier P.J."/>
            <person name="Waters E."/>
            <person name="Wood A."/>
            <person name="Yang L."/>
            <person name="Cove D."/>
            <person name="Cuming A."/>
            <person name="Hasebe M."/>
            <person name="Lucas S."/>
            <person name="Mishler D.B."/>
            <person name="Reski R."/>
            <person name="Grigoriev I."/>
            <person name="Quatrano R.S."/>
            <person name="Boore J.L."/>
        </authorList>
    </citation>
    <scope>NUCLEOTIDE SEQUENCE [LARGE SCALE GENOMIC DNA]</scope>
    <source>
        <strain evidence="3 4">cv. Gransden 2004</strain>
    </source>
</reference>
<reference evidence="3" key="3">
    <citation type="submission" date="2020-12" db="UniProtKB">
        <authorList>
            <consortium name="EnsemblPlants"/>
        </authorList>
    </citation>
    <scope>IDENTIFICATION</scope>
</reference>
<feature type="signal peptide" evidence="1">
    <location>
        <begin position="1"/>
        <end position="23"/>
    </location>
</feature>
<proteinExistence type="predicted"/>
<evidence type="ECO:0000313" key="3">
    <source>
        <dbReference type="EnsemblPlants" id="PAC:32899382.CDS.1"/>
    </source>
</evidence>
<dbReference type="Gramene" id="Pp3c10_2480V3.3">
    <property type="protein sequence ID" value="PAC:32899383.CDS.1"/>
    <property type="gene ID" value="Pp3c10_2480"/>
</dbReference>
<evidence type="ECO:0000256" key="1">
    <source>
        <dbReference type="SAM" id="SignalP"/>
    </source>
</evidence>
<dbReference type="Gramene" id="Pp3c10_2480V3.1">
    <property type="protein sequence ID" value="PAC:32899382.CDS.1"/>
    <property type="gene ID" value="Pp3c10_2480"/>
</dbReference>